<dbReference type="RefSeq" id="WP_277275249.1">
    <property type="nucleotide sequence ID" value="NZ_JAROCY010000002.1"/>
</dbReference>
<evidence type="ECO:0000313" key="5">
    <source>
        <dbReference type="Proteomes" id="UP001222770"/>
    </source>
</evidence>
<evidence type="ECO:0000313" key="4">
    <source>
        <dbReference type="EMBL" id="MDF8332087.1"/>
    </source>
</evidence>
<keyword evidence="1" id="KW-0175">Coiled coil</keyword>
<name>A0ABT6CIB3_9SPHN</name>
<proteinExistence type="predicted"/>
<dbReference type="PANTHER" id="PTHR32309">
    <property type="entry name" value="TYROSINE-PROTEIN KINASE"/>
    <property type="match status" value="1"/>
</dbReference>
<evidence type="ECO:0000256" key="3">
    <source>
        <dbReference type="SAM" id="Phobius"/>
    </source>
</evidence>
<keyword evidence="3" id="KW-0812">Transmembrane</keyword>
<protein>
    <submittedName>
        <fullName evidence="4">Uncharacterized protein</fullName>
    </submittedName>
</protein>
<gene>
    <name evidence="4" type="ORF">POM99_02635</name>
</gene>
<reference evidence="4 5" key="1">
    <citation type="submission" date="2023-03" db="EMBL/GenBank/DDBJ databases">
        <title>Novosphingobium cyanobacteriorum sp. nov., isolated from a eutrophic reservoir during the Microcystis bloom period.</title>
        <authorList>
            <person name="Kang M."/>
            <person name="Le V."/>
            <person name="Ko S.-R."/>
            <person name="Lee S.-A."/>
            <person name="Ahn C.-Y."/>
        </authorList>
    </citation>
    <scope>NUCLEOTIDE SEQUENCE [LARGE SCALE GENOMIC DNA]</scope>
    <source>
        <strain evidence="4 5">HBC54</strain>
    </source>
</reference>
<accession>A0ABT6CIB3</accession>
<dbReference type="PANTHER" id="PTHR32309:SF13">
    <property type="entry name" value="FERRIC ENTEROBACTIN TRANSPORT PROTEIN FEPE"/>
    <property type="match status" value="1"/>
</dbReference>
<evidence type="ECO:0000256" key="1">
    <source>
        <dbReference type="SAM" id="Coils"/>
    </source>
</evidence>
<evidence type="ECO:0000256" key="2">
    <source>
        <dbReference type="SAM" id="MobiDB-lite"/>
    </source>
</evidence>
<dbReference type="InterPro" id="IPR050445">
    <property type="entry name" value="Bact_polysacc_biosynth/exp"/>
</dbReference>
<feature type="region of interest" description="Disordered" evidence="2">
    <location>
        <begin position="1"/>
        <end position="49"/>
    </location>
</feature>
<sequence>MQTAANTPNSTSEGGEATAAAPGNGARGETPEQVSGAEPEPATERAESRALVLARDVRERTLRRQRVRRAVFIGVVFSTLAAVLAWGLWLAPHRYAAETRFSVRGTAVTAVSGAASLLGGTGGGPTAGFVDGFAVNDFLKSRDCMKMLAAKVDLAALLDVDPQAGGDALYKAYRSAVSTKFNMIEQENVLVVSAFSPQASEKIATNLVAMSQDFVNRMDAQGVQNMLDVDAAQLRKAEDEAAKATNAVANWRASNRNLDPEAETALVMTMIGQIEQELNTAKINYEKIRAFGNPQHPMLESAQMQVAALQRQLDAARGRLTNGVNSQASQLRTYTQLKAAETFAMNNLTAAREAYQRAYLETSRLRRYLSVISRPVAQDVPSTPDLWLLLLEGSLGGILLALVVMALLDFRRPASD</sequence>
<dbReference type="EMBL" id="JAROCY010000002">
    <property type="protein sequence ID" value="MDF8332087.1"/>
    <property type="molecule type" value="Genomic_DNA"/>
</dbReference>
<comment type="caution">
    <text evidence="4">The sequence shown here is derived from an EMBL/GenBank/DDBJ whole genome shotgun (WGS) entry which is preliminary data.</text>
</comment>
<keyword evidence="5" id="KW-1185">Reference proteome</keyword>
<feature type="compositionally biased region" description="Polar residues" evidence="2">
    <location>
        <begin position="1"/>
        <end position="13"/>
    </location>
</feature>
<organism evidence="4 5">
    <name type="scientific">Novosphingobium cyanobacteriorum</name>
    <dbReference type="NCBI Taxonomy" id="3024215"/>
    <lineage>
        <taxon>Bacteria</taxon>
        <taxon>Pseudomonadati</taxon>
        <taxon>Pseudomonadota</taxon>
        <taxon>Alphaproteobacteria</taxon>
        <taxon>Sphingomonadales</taxon>
        <taxon>Sphingomonadaceae</taxon>
        <taxon>Novosphingobium</taxon>
    </lineage>
</organism>
<dbReference type="Proteomes" id="UP001222770">
    <property type="component" value="Unassembled WGS sequence"/>
</dbReference>
<feature type="coiled-coil region" evidence="1">
    <location>
        <begin position="227"/>
        <end position="254"/>
    </location>
</feature>
<feature type="transmembrane region" description="Helical" evidence="3">
    <location>
        <begin position="386"/>
        <end position="408"/>
    </location>
</feature>
<keyword evidence="3" id="KW-0472">Membrane</keyword>
<feature type="transmembrane region" description="Helical" evidence="3">
    <location>
        <begin position="70"/>
        <end position="91"/>
    </location>
</feature>
<keyword evidence="3" id="KW-1133">Transmembrane helix</keyword>